<dbReference type="InterPro" id="IPR036822">
    <property type="entry name" value="CutC-like_dom_sf"/>
</dbReference>
<proteinExistence type="inferred from homology"/>
<reference evidence="5" key="1">
    <citation type="journal article" date="2017" name="Genome Biol.">
        <title>Comparative genomics reveals high biological diversity and specific adaptations in the industrially and medically important fungal genus Aspergillus.</title>
        <authorList>
            <person name="de Vries R.P."/>
            <person name="Riley R."/>
            <person name="Wiebenga A."/>
            <person name="Aguilar-Osorio G."/>
            <person name="Amillis S."/>
            <person name="Uchima C.A."/>
            <person name="Anderluh G."/>
            <person name="Asadollahi M."/>
            <person name="Askin M."/>
            <person name="Barry K."/>
            <person name="Battaglia E."/>
            <person name="Bayram O."/>
            <person name="Benocci T."/>
            <person name="Braus-Stromeyer S.A."/>
            <person name="Caldana C."/>
            <person name="Canovas D."/>
            <person name="Cerqueira G.C."/>
            <person name="Chen F."/>
            <person name="Chen W."/>
            <person name="Choi C."/>
            <person name="Clum A."/>
            <person name="Dos Santos R.A."/>
            <person name="Damasio A.R."/>
            <person name="Diallinas G."/>
            <person name="Emri T."/>
            <person name="Fekete E."/>
            <person name="Flipphi M."/>
            <person name="Freyberg S."/>
            <person name="Gallo A."/>
            <person name="Gournas C."/>
            <person name="Habgood R."/>
            <person name="Hainaut M."/>
            <person name="Harispe M.L."/>
            <person name="Henrissat B."/>
            <person name="Hilden K.S."/>
            <person name="Hope R."/>
            <person name="Hossain A."/>
            <person name="Karabika E."/>
            <person name="Karaffa L."/>
            <person name="Karanyi Z."/>
            <person name="Krasevec N."/>
            <person name="Kuo A."/>
            <person name="Kusch H."/>
            <person name="LaButti K."/>
            <person name="Lagendijk E.L."/>
            <person name="Lapidus A."/>
            <person name="Levasseur A."/>
            <person name="Lindquist E."/>
            <person name="Lipzen A."/>
            <person name="Logrieco A.F."/>
            <person name="MacCabe A."/>
            <person name="Maekelae M.R."/>
            <person name="Malavazi I."/>
            <person name="Melin P."/>
            <person name="Meyer V."/>
            <person name="Mielnichuk N."/>
            <person name="Miskei M."/>
            <person name="Molnar A.P."/>
            <person name="Mule G."/>
            <person name="Ngan C.Y."/>
            <person name="Orejas M."/>
            <person name="Orosz E."/>
            <person name="Ouedraogo J.P."/>
            <person name="Overkamp K.M."/>
            <person name="Park H.-S."/>
            <person name="Perrone G."/>
            <person name="Piumi F."/>
            <person name="Punt P.J."/>
            <person name="Ram A.F."/>
            <person name="Ramon A."/>
            <person name="Rauscher S."/>
            <person name="Record E."/>
            <person name="Riano-Pachon D.M."/>
            <person name="Robert V."/>
            <person name="Roehrig J."/>
            <person name="Ruller R."/>
            <person name="Salamov A."/>
            <person name="Salih N.S."/>
            <person name="Samson R.A."/>
            <person name="Sandor E."/>
            <person name="Sanguinetti M."/>
            <person name="Schuetze T."/>
            <person name="Sepcic K."/>
            <person name="Shelest E."/>
            <person name="Sherlock G."/>
            <person name="Sophianopoulou V."/>
            <person name="Squina F.M."/>
            <person name="Sun H."/>
            <person name="Susca A."/>
            <person name="Todd R.B."/>
            <person name="Tsang A."/>
            <person name="Unkles S.E."/>
            <person name="van de Wiele N."/>
            <person name="van Rossen-Uffink D."/>
            <person name="Oliveira J.V."/>
            <person name="Vesth T.C."/>
            <person name="Visser J."/>
            <person name="Yu J.-H."/>
            <person name="Zhou M."/>
            <person name="Andersen M.R."/>
            <person name="Archer D.B."/>
            <person name="Baker S.E."/>
            <person name="Benoit I."/>
            <person name="Brakhage A.A."/>
            <person name="Braus G.H."/>
            <person name="Fischer R."/>
            <person name="Frisvad J.C."/>
            <person name="Goldman G.H."/>
            <person name="Houbraken J."/>
            <person name="Oakley B."/>
            <person name="Pocsi I."/>
            <person name="Scazzocchio C."/>
            <person name="Seiboth B."/>
            <person name="vanKuyk P.A."/>
            <person name="Wortman J."/>
            <person name="Dyer P.S."/>
            <person name="Grigoriev I.V."/>
        </authorList>
    </citation>
    <scope>NUCLEOTIDE SEQUENCE [LARGE SCALE GENOMIC DNA]</scope>
    <source>
        <strain evidence="5">CBS 506.65</strain>
    </source>
</reference>
<keyword evidence="3" id="KW-0732">Signal</keyword>
<comment type="similarity">
    <text evidence="1">Belongs to the CutC family.</text>
</comment>
<dbReference type="HAMAP" id="MF_00795">
    <property type="entry name" value="CutC"/>
    <property type="match status" value="1"/>
</dbReference>
<dbReference type="AlphaFoldDB" id="A0A1L9S8W6"/>
<evidence type="ECO:0000256" key="1">
    <source>
        <dbReference type="ARBA" id="ARBA00007768"/>
    </source>
</evidence>
<dbReference type="InterPro" id="IPR005627">
    <property type="entry name" value="CutC-like"/>
</dbReference>
<dbReference type="PANTHER" id="PTHR12598:SF0">
    <property type="entry name" value="COPPER HOMEOSTASIS PROTEIN CUTC HOMOLOG"/>
    <property type="match status" value="1"/>
</dbReference>
<name>A0A1L9S8W6_9EURO</name>
<sequence length="230" mass="24183">MSLEIACFNLPSALLACAAGATRIELCVDRPQGGTTPPLPLFQAVHLQKAGHVKVNVMIRPRGGDFVYSAEEFSTMKDDLRTFKSAGVDGFVFGVLHPSSAAIDILRNAELVALATPLPCTFHRAFDCIPPDAMREALDQLVGCGFRSVLTSGGAPDAFAGCSVIADLVDAARGRIDVIVGGGVRASNVAQLVVATRAPYFHSSAILDGEVASAEEVKSLRRLIDISSDS</sequence>
<protein>
    <recommendedName>
        <fullName evidence="2">Copper homeostasis protein cutC homolog</fullName>
    </recommendedName>
</protein>
<dbReference type="VEuPathDB" id="FungiDB:ASPZODRAFT_28256"/>
<dbReference type="Gene3D" id="3.20.20.380">
    <property type="entry name" value="Copper homeostasis (CutC) domain"/>
    <property type="match status" value="1"/>
</dbReference>
<evidence type="ECO:0000313" key="4">
    <source>
        <dbReference type="EMBL" id="OJJ43603.1"/>
    </source>
</evidence>
<dbReference type="Pfam" id="PF03932">
    <property type="entry name" value="CutC"/>
    <property type="match status" value="1"/>
</dbReference>
<dbReference type="EMBL" id="KV878351">
    <property type="protein sequence ID" value="OJJ43603.1"/>
    <property type="molecule type" value="Genomic_DNA"/>
</dbReference>
<dbReference type="RefSeq" id="XP_022578113.1">
    <property type="nucleotide sequence ID" value="XM_022728128.1"/>
</dbReference>
<dbReference type="OrthoDB" id="7392499at2759"/>
<dbReference type="GeneID" id="34614592"/>
<dbReference type="SUPFAM" id="SSF110395">
    <property type="entry name" value="CutC-like"/>
    <property type="match status" value="1"/>
</dbReference>
<evidence type="ECO:0000256" key="2">
    <source>
        <dbReference type="ARBA" id="ARBA00019014"/>
    </source>
</evidence>
<accession>A0A1L9S8W6</accession>
<feature type="chain" id="PRO_5012792791" description="Copper homeostasis protein cutC homolog" evidence="3">
    <location>
        <begin position="22"/>
        <end position="230"/>
    </location>
</feature>
<keyword evidence="5" id="KW-1185">Reference proteome</keyword>
<dbReference type="Proteomes" id="UP000184188">
    <property type="component" value="Unassembled WGS sequence"/>
</dbReference>
<organism evidence="4 5">
    <name type="scientific">Penicilliopsis zonata CBS 506.65</name>
    <dbReference type="NCBI Taxonomy" id="1073090"/>
    <lineage>
        <taxon>Eukaryota</taxon>
        <taxon>Fungi</taxon>
        <taxon>Dikarya</taxon>
        <taxon>Ascomycota</taxon>
        <taxon>Pezizomycotina</taxon>
        <taxon>Eurotiomycetes</taxon>
        <taxon>Eurotiomycetidae</taxon>
        <taxon>Eurotiales</taxon>
        <taxon>Aspergillaceae</taxon>
        <taxon>Penicilliopsis</taxon>
    </lineage>
</organism>
<dbReference type="STRING" id="1073090.A0A1L9S8W6"/>
<dbReference type="GO" id="GO:0005507">
    <property type="term" value="F:copper ion binding"/>
    <property type="evidence" value="ECO:0007669"/>
    <property type="project" value="TreeGrafter"/>
</dbReference>
<feature type="signal peptide" evidence="3">
    <location>
        <begin position="1"/>
        <end position="21"/>
    </location>
</feature>
<gene>
    <name evidence="4" type="ORF">ASPZODRAFT_28256</name>
</gene>
<evidence type="ECO:0000256" key="3">
    <source>
        <dbReference type="SAM" id="SignalP"/>
    </source>
</evidence>
<evidence type="ECO:0000313" key="5">
    <source>
        <dbReference type="Proteomes" id="UP000184188"/>
    </source>
</evidence>
<dbReference type="PANTHER" id="PTHR12598">
    <property type="entry name" value="COPPER HOMEOSTASIS PROTEIN CUTC"/>
    <property type="match status" value="1"/>
</dbReference>